<evidence type="ECO:0000256" key="6">
    <source>
        <dbReference type="ARBA" id="ARBA00066461"/>
    </source>
</evidence>
<comment type="catalytic activity">
    <reaction evidence="5">
        <text>3-sulfinopropanoyl-CoA + H2O = propanoyl-CoA + sulfite + H(+)</text>
        <dbReference type="Rhea" id="RHEA:41624"/>
        <dbReference type="ChEBI" id="CHEBI:15377"/>
        <dbReference type="ChEBI" id="CHEBI:15378"/>
        <dbReference type="ChEBI" id="CHEBI:17359"/>
        <dbReference type="ChEBI" id="CHEBI:57392"/>
        <dbReference type="ChEBI" id="CHEBI:78349"/>
        <dbReference type="EC" id="3.13.1.4"/>
    </reaction>
    <physiologicalReaction direction="left-to-right" evidence="5">
        <dbReference type="Rhea" id="RHEA:41625"/>
    </physiologicalReaction>
</comment>
<dbReference type="Gene3D" id="2.40.110.10">
    <property type="entry name" value="Butyryl-CoA Dehydrogenase, subunit A, domain 2"/>
    <property type="match status" value="1"/>
</dbReference>
<dbReference type="InterPro" id="IPR013786">
    <property type="entry name" value="AcylCoA_DH/ox_N"/>
</dbReference>
<evidence type="ECO:0000256" key="7">
    <source>
        <dbReference type="ARBA" id="ARBA00068311"/>
    </source>
</evidence>
<dbReference type="NCBIfam" id="NF042439">
    <property type="entry name" value="SulpropCoADesulf"/>
    <property type="match status" value="1"/>
</dbReference>
<evidence type="ECO:0000256" key="3">
    <source>
        <dbReference type="ARBA" id="ARBA00022630"/>
    </source>
</evidence>
<reference evidence="13 14" key="1">
    <citation type="submission" date="2019-06" db="EMBL/GenBank/DDBJ databases">
        <title>New taxonomy in bacterial strain CC-CFT640, isolated from vineyard.</title>
        <authorList>
            <person name="Lin S.-Y."/>
            <person name="Tsai C.-F."/>
            <person name="Young C.-C."/>
        </authorList>
    </citation>
    <scope>NUCLEOTIDE SEQUENCE [LARGE SCALE GENOMIC DNA]</scope>
    <source>
        <strain evidence="13 14">CC-CFT640</strain>
    </source>
</reference>
<keyword evidence="9" id="KW-0560">Oxidoreductase</keyword>
<evidence type="ECO:0000256" key="9">
    <source>
        <dbReference type="RuleBase" id="RU362125"/>
    </source>
</evidence>
<feature type="domain" description="Acyl-CoA dehydrogenase/oxidase C-terminal" evidence="10">
    <location>
        <begin position="234"/>
        <end position="381"/>
    </location>
</feature>
<dbReference type="Pfam" id="PF00441">
    <property type="entry name" value="Acyl-CoA_dh_1"/>
    <property type="match status" value="1"/>
</dbReference>
<evidence type="ECO:0000313" key="14">
    <source>
        <dbReference type="Proteomes" id="UP000321638"/>
    </source>
</evidence>
<dbReference type="PANTHER" id="PTHR43884:SF12">
    <property type="entry name" value="ISOVALERYL-COA DEHYDROGENASE, MITOCHONDRIAL-RELATED"/>
    <property type="match status" value="1"/>
</dbReference>
<dbReference type="InterPro" id="IPR009075">
    <property type="entry name" value="AcylCo_DH/oxidase_C"/>
</dbReference>
<dbReference type="EMBL" id="VDUZ01000006">
    <property type="protein sequence ID" value="TXL78834.1"/>
    <property type="molecule type" value="Genomic_DNA"/>
</dbReference>
<dbReference type="Gene3D" id="1.10.540.10">
    <property type="entry name" value="Acyl-CoA dehydrogenase/oxidase, N-terminal domain"/>
    <property type="match status" value="1"/>
</dbReference>
<dbReference type="AlphaFoldDB" id="A0A5C8PRM6"/>
<dbReference type="OrthoDB" id="5510711at2"/>
<feature type="domain" description="Acyl-CoA dehydrogenase/oxidase N-terminal" evidence="12">
    <location>
        <begin position="6"/>
        <end position="109"/>
    </location>
</feature>
<dbReference type="InterPro" id="IPR006089">
    <property type="entry name" value="Acyl-CoA_DH_CS"/>
</dbReference>
<comment type="cofactor">
    <cofactor evidence="1 9">
        <name>FAD</name>
        <dbReference type="ChEBI" id="CHEBI:57692"/>
    </cofactor>
</comment>
<feature type="domain" description="Acyl-CoA oxidase/dehydrogenase middle" evidence="11">
    <location>
        <begin position="121"/>
        <end position="218"/>
    </location>
</feature>
<evidence type="ECO:0000259" key="10">
    <source>
        <dbReference type="Pfam" id="PF00441"/>
    </source>
</evidence>
<dbReference type="GO" id="GO:0003995">
    <property type="term" value="F:acyl-CoA dehydrogenase activity"/>
    <property type="evidence" value="ECO:0007669"/>
    <property type="project" value="InterPro"/>
</dbReference>
<evidence type="ECO:0000256" key="8">
    <source>
        <dbReference type="ARBA" id="ARBA00075603"/>
    </source>
</evidence>
<dbReference type="RefSeq" id="WP_147846307.1">
    <property type="nucleotide sequence ID" value="NZ_VDUZ01000006.1"/>
</dbReference>
<protein>
    <recommendedName>
        <fullName evidence="7">3-sulfinopropanoyl-CoA desulfinase</fullName>
        <ecNumber evidence="6">3.13.1.4</ecNumber>
    </recommendedName>
    <alternativeName>
        <fullName evidence="8">3-sulfinopropionyl coenzyme A desulfinase</fullName>
    </alternativeName>
</protein>
<sequence>MPLDLSPDQKSLQARARALASGPIAARAAEVDRSEQYPWDNVDLLKDAGLLGMTIPAQYGGQGKSWLDAVLVIEALSAACAVTGRIAVETNMGAISAVMAYGSQEQKRLAADLVLSGDKPAICITEPGAGSDANAMTTRADRRGNRFVVNGRKHWITGGGVSRLHLIFARVFDAQGNDEGIGGFLAIRDETPGLSIVRREPTMGLRGIPEAEIAFEDMELPPSALVVPPRGLKKGFADLMNAYNSQRVGAATVALGVAWGAYQLALDWSEKREQFGRPINEFQGLQWKLADMSIRLAASQALVYKAARSGEAGFPDMLMAAQAKIFTAEAAIQTVNDALQLFGARGYSRDLPLERMARDVRMFTIGGGTAEVLRTVVAGAILGKKLPQTRDGWQKRGDGRL</sequence>
<comment type="caution">
    <text evidence="13">The sequence shown here is derived from an EMBL/GenBank/DDBJ whole genome shotgun (WGS) entry which is preliminary data.</text>
</comment>
<dbReference type="InterPro" id="IPR009100">
    <property type="entry name" value="AcylCoA_DH/oxidase_NM_dom_sf"/>
</dbReference>
<evidence type="ECO:0000259" key="12">
    <source>
        <dbReference type="Pfam" id="PF02771"/>
    </source>
</evidence>
<dbReference type="InterPro" id="IPR037069">
    <property type="entry name" value="AcylCoA_DH/ox_N_sf"/>
</dbReference>
<evidence type="ECO:0000259" key="11">
    <source>
        <dbReference type="Pfam" id="PF02770"/>
    </source>
</evidence>
<organism evidence="13 14">
    <name type="scientific">Vineibacter terrae</name>
    <dbReference type="NCBI Taxonomy" id="2586908"/>
    <lineage>
        <taxon>Bacteria</taxon>
        <taxon>Pseudomonadati</taxon>
        <taxon>Pseudomonadota</taxon>
        <taxon>Alphaproteobacteria</taxon>
        <taxon>Hyphomicrobiales</taxon>
        <taxon>Vineibacter</taxon>
    </lineage>
</organism>
<dbReference type="InterPro" id="IPR006091">
    <property type="entry name" value="Acyl-CoA_Oxase/DH_mid-dom"/>
</dbReference>
<name>A0A5C8PRM6_9HYPH</name>
<keyword evidence="4 9" id="KW-0274">FAD</keyword>
<evidence type="ECO:0000256" key="1">
    <source>
        <dbReference type="ARBA" id="ARBA00001974"/>
    </source>
</evidence>
<dbReference type="InterPro" id="IPR036250">
    <property type="entry name" value="AcylCo_DH-like_C"/>
</dbReference>
<dbReference type="SUPFAM" id="SSF56645">
    <property type="entry name" value="Acyl-CoA dehydrogenase NM domain-like"/>
    <property type="match status" value="1"/>
</dbReference>
<dbReference type="PROSITE" id="PS00072">
    <property type="entry name" value="ACYL_COA_DH_1"/>
    <property type="match status" value="1"/>
</dbReference>
<evidence type="ECO:0000256" key="4">
    <source>
        <dbReference type="ARBA" id="ARBA00022827"/>
    </source>
</evidence>
<dbReference type="SUPFAM" id="SSF47203">
    <property type="entry name" value="Acyl-CoA dehydrogenase C-terminal domain-like"/>
    <property type="match status" value="1"/>
</dbReference>
<comment type="similarity">
    <text evidence="2 9">Belongs to the acyl-CoA dehydrogenase family.</text>
</comment>
<proteinExistence type="inferred from homology"/>
<dbReference type="Proteomes" id="UP000321638">
    <property type="component" value="Unassembled WGS sequence"/>
</dbReference>
<accession>A0A5C8PRM6</accession>
<keyword evidence="3 9" id="KW-0285">Flavoprotein</keyword>
<dbReference type="FunFam" id="1.20.140.10:FF:000004">
    <property type="entry name" value="Acyl-CoA dehydrogenase FadE25"/>
    <property type="match status" value="1"/>
</dbReference>
<evidence type="ECO:0000313" key="13">
    <source>
        <dbReference type="EMBL" id="TXL78834.1"/>
    </source>
</evidence>
<dbReference type="PIRSF" id="PIRSF016578">
    <property type="entry name" value="HsaA"/>
    <property type="match status" value="1"/>
</dbReference>
<dbReference type="Pfam" id="PF02770">
    <property type="entry name" value="Acyl-CoA_dh_M"/>
    <property type="match status" value="1"/>
</dbReference>
<keyword evidence="14" id="KW-1185">Reference proteome</keyword>
<gene>
    <name evidence="13" type="ORF">FHP25_07530</name>
</gene>
<dbReference type="InterPro" id="IPR046373">
    <property type="entry name" value="Acyl-CoA_Oxase/DH_mid-dom_sf"/>
</dbReference>
<evidence type="ECO:0000256" key="5">
    <source>
        <dbReference type="ARBA" id="ARBA00052938"/>
    </source>
</evidence>
<dbReference type="PANTHER" id="PTHR43884">
    <property type="entry name" value="ACYL-COA DEHYDROGENASE"/>
    <property type="match status" value="1"/>
</dbReference>
<dbReference type="EC" id="3.13.1.4" evidence="6"/>
<dbReference type="GO" id="GO:0050660">
    <property type="term" value="F:flavin adenine dinucleotide binding"/>
    <property type="evidence" value="ECO:0007669"/>
    <property type="project" value="InterPro"/>
</dbReference>
<dbReference type="Gene3D" id="1.20.140.10">
    <property type="entry name" value="Butyryl-CoA Dehydrogenase, subunit A, domain 3"/>
    <property type="match status" value="1"/>
</dbReference>
<evidence type="ECO:0000256" key="2">
    <source>
        <dbReference type="ARBA" id="ARBA00009347"/>
    </source>
</evidence>
<dbReference type="InterPro" id="IPR050032">
    <property type="entry name" value="AcdA"/>
</dbReference>
<dbReference type="Pfam" id="PF02771">
    <property type="entry name" value="Acyl-CoA_dh_N"/>
    <property type="match status" value="1"/>
</dbReference>